<dbReference type="PANTHER" id="PTHR35336:SF5">
    <property type="entry name" value="ADENOSYLCOBINAMIDE AMIDOHYDROLASE"/>
    <property type="match status" value="1"/>
</dbReference>
<reference evidence="1 2" key="1">
    <citation type="submission" date="2016-10" db="EMBL/GenBank/DDBJ databases">
        <authorList>
            <person name="de Groot N.N."/>
        </authorList>
    </citation>
    <scope>NUCLEOTIDE SEQUENCE [LARGE SCALE GENOMIC DNA]</scope>
    <source>
        <strain evidence="1 2">DSM 1801</strain>
    </source>
</reference>
<dbReference type="Proteomes" id="UP000199800">
    <property type="component" value="Unassembled WGS sequence"/>
</dbReference>
<keyword evidence="2" id="KW-1185">Reference proteome</keyword>
<dbReference type="InterPro" id="IPR002808">
    <property type="entry name" value="AdoCbi_amidolase"/>
</dbReference>
<sequence length="384" mass="43523">MILKDNGTGKQLVYTCKNGDKLYYQKRGIWIEFADRRRVLSTSVLNGGLREDIKGVFNFNCLADQYACDLTEDTYEQELQKNAKQIGLMKEPVTGLSTAAWVEFLSVQTEAFEELEVTAAVTGGIDKNAVRAGDLASYYEWDGEYHMINPAEKITKGTINILLEINQNLAPGVLTRALVTCTEAKAAAIEELMIGSLYSEDFATGSGTDGTILICDSTSVHALTDAGEHSKLGELIGNVVKKAVKEALYLQAGVCAPRQHKISERGKRYGITFGSVWDCYVRQKEKFQEMGIQFAFSEELEKQFQYKETNSTLVVWMSLYLYMLDQYRWDMLKWGEIVRETKQLTKGMLGIEDSWIFELNEEKEIKEEMLERAKRAVVWFIGRD</sequence>
<protein>
    <submittedName>
        <fullName evidence="1">Adenosylcobinamide amidohydrolase</fullName>
    </submittedName>
</protein>
<dbReference type="OrthoDB" id="9767827at2"/>
<keyword evidence="1" id="KW-0378">Hydrolase</keyword>
<name>A0A1H9ZZ13_9FIRM</name>
<evidence type="ECO:0000313" key="2">
    <source>
        <dbReference type="Proteomes" id="UP000199800"/>
    </source>
</evidence>
<dbReference type="RefSeq" id="WP_092476710.1">
    <property type="nucleotide sequence ID" value="NZ_FOHN01000004.1"/>
</dbReference>
<dbReference type="InterPro" id="IPR052209">
    <property type="entry name" value="CbiZ"/>
</dbReference>
<accession>A0A1H9ZZ13</accession>
<dbReference type="STRING" id="29364.SAMN04487772_104143"/>
<evidence type="ECO:0000313" key="1">
    <source>
        <dbReference type="EMBL" id="SES86144.1"/>
    </source>
</evidence>
<dbReference type="GO" id="GO:0016787">
    <property type="term" value="F:hydrolase activity"/>
    <property type="evidence" value="ECO:0007669"/>
    <property type="project" value="UniProtKB-KW"/>
</dbReference>
<dbReference type="AlphaFoldDB" id="A0A1H9ZZ13"/>
<proteinExistence type="predicted"/>
<dbReference type="Pfam" id="PF01955">
    <property type="entry name" value="CbiZ"/>
    <property type="match status" value="1"/>
</dbReference>
<dbReference type="PANTHER" id="PTHR35336">
    <property type="entry name" value="ADENOSYLCOBINAMIDE AMIDOHYDROLASE"/>
    <property type="match status" value="1"/>
</dbReference>
<organism evidence="1 2">
    <name type="scientific">[Clostridium] polysaccharolyticum</name>
    <dbReference type="NCBI Taxonomy" id="29364"/>
    <lineage>
        <taxon>Bacteria</taxon>
        <taxon>Bacillati</taxon>
        <taxon>Bacillota</taxon>
        <taxon>Clostridia</taxon>
        <taxon>Lachnospirales</taxon>
        <taxon>Lachnospiraceae</taxon>
    </lineage>
</organism>
<dbReference type="EMBL" id="FOHN01000004">
    <property type="protein sequence ID" value="SES86144.1"/>
    <property type="molecule type" value="Genomic_DNA"/>
</dbReference>
<gene>
    <name evidence="1" type="ORF">SAMN04487772_104143</name>
</gene>